<reference evidence="1" key="1">
    <citation type="submission" date="2018-09" db="EMBL/GenBank/DDBJ databases">
        <authorList>
            <person name="Ashton P.M."/>
            <person name="Dallman T."/>
            <person name="Nair S."/>
            <person name="De Pinna E."/>
            <person name="Peters T."/>
            <person name="Grant K."/>
        </authorList>
    </citation>
    <scope>NUCLEOTIDE SEQUENCE</scope>
    <source>
        <strain evidence="1">574261</strain>
    </source>
</reference>
<dbReference type="AlphaFoldDB" id="A0A5X0DVS3"/>
<protein>
    <submittedName>
        <fullName evidence="1">Uncharacterized protein</fullName>
    </submittedName>
</protein>
<name>A0A5X0DVS3_SALEN</name>
<proteinExistence type="predicted"/>
<dbReference type="EMBL" id="AAHOUJ010000033">
    <property type="protein sequence ID" value="EBY7052051.1"/>
    <property type="molecule type" value="Genomic_DNA"/>
</dbReference>
<accession>A0A5X0DVS3</accession>
<comment type="caution">
    <text evidence="1">The sequence shown here is derived from an EMBL/GenBank/DDBJ whole genome shotgun (WGS) entry which is preliminary data.</text>
</comment>
<sequence length="82" mass="9799">MSVKNRVRDRLPGGRLKSYRRVGSHFASCARWFDKSPSWYRNMMLTRPERCEVRKLLNQVLRGRDADGIAFPVSNKPFAWWW</sequence>
<evidence type="ECO:0000313" key="1">
    <source>
        <dbReference type="EMBL" id="EBY7052051.1"/>
    </source>
</evidence>
<gene>
    <name evidence="1" type="ORF">D5912_24500</name>
</gene>
<organism evidence="1">
    <name type="scientific">Salmonella enteritidis</name>
    <dbReference type="NCBI Taxonomy" id="149539"/>
    <lineage>
        <taxon>Bacteria</taxon>
        <taxon>Pseudomonadati</taxon>
        <taxon>Pseudomonadota</taxon>
        <taxon>Gammaproteobacteria</taxon>
        <taxon>Enterobacterales</taxon>
        <taxon>Enterobacteriaceae</taxon>
        <taxon>Salmonella</taxon>
    </lineage>
</organism>